<organism evidence="1 2">
    <name type="scientific">Anaerovorax odorimutans</name>
    <dbReference type="NCBI Taxonomy" id="109327"/>
    <lineage>
        <taxon>Bacteria</taxon>
        <taxon>Bacillati</taxon>
        <taxon>Bacillota</taxon>
        <taxon>Clostridia</taxon>
        <taxon>Peptostreptococcales</taxon>
        <taxon>Anaerovoracaceae</taxon>
        <taxon>Anaerovorax</taxon>
    </lineage>
</organism>
<dbReference type="Pfam" id="PF14359">
    <property type="entry name" value="DUF4406"/>
    <property type="match status" value="1"/>
</dbReference>
<evidence type="ECO:0000313" key="1">
    <source>
        <dbReference type="EMBL" id="MCQ4638580.1"/>
    </source>
</evidence>
<dbReference type="SUPFAM" id="SSF52309">
    <property type="entry name" value="N-(deoxy)ribosyltransferase-like"/>
    <property type="match status" value="1"/>
</dbReference>
<dbReference type="EMBL" id="JANFXK010000041">
    <property type="protein sequence ID" value="MCQ4638580.1"/>
    <property type="molecule type" value="Genomic_DNA"/>
</dbReference>
<dbReference type="RefSeq" id="WP_256133787.1">
    <property type="nucleotide sequence ID" value="NZ_JANFXK010000041.1"/>
</dbReference>
<proteinExistence type="predicted"/>
<comment type="caution">
    <text evidence="1">The sequence shown here is derived from an EMBL/GenBank/DDBJ whole genome shotgun (WGS) entry which is preliminary data.</text>
</comment>
<dbReference type="InterPro" id="IPR025518">
    <property type="entry name" value="DUF4406"/>
</dbReference>
<name>A0ABT1RTQ2_9FIRM</name>
<sequence length="67" mass="7785">MRIYIAGKISGLPRAEYQERFMRAHYRLAEAGHKPINPTYLAAYDLPYEAYMEIDRILLKIGIRKGA</sequence>
<protein>
    <submittedName>
        <fullName evidence="1">DUF4406 domain-containing protein</fullName>
    </submittedName>
</protein>
<keyword evidence="2" id="KW-1185">Reference proteome</keyword>
<evidence type="ECO:0000313" key="2">
    <source>
        <dbReference type="Proteomes" id="UP001524502"/>
    </source>
</evidence>
<accession>A0ABT1RTQ2</accession>
<reference evidence="1 2" key="1">
    <citation type="submission" date="2022-06" db="EMBL/GenBank/DDBJ databases">
        <title>Isolation of gut microbiota from human fecal samples.</title>
        <authorList>
            <person name="Pamer E.G."/>
            <person name="Barat B."/>
            <person name="Waligurski E."/>
            <person name="Medina S."/>
            <person name="Paddock L."/>
            <person name="Mostad J."/>
        </authorList>
    </citation>
    <scope>NUCLEOTIDE SEQUENCE [LARGE SCALE GENOMIC DNA]</scope>
    <source>
        <strain evidence="1 2">SL.3.17</strain>
    </source>
</reference>
<gene>
    <name evidence="1" type="ORF">NE619_17770</name>
</gene>
<dbReference type="Proteomes" id="UP001524502">
    <property type="component" value="Unassembled WGS sequence"/>
</dbReference>